<dbReference type="EMBL" id="QKWP01001125">
    <property type="protein sequence ID" value="RIB11513.1"/>
    <property type="molecule type" value="Genomic_DNA"/>
</dbReference>
<dbReference type="Proteomes" id="UP000266673">
    <property type="component" value="Unassembled WGS sequence"/>
</dbReference>
<sequence length="354" mass="40627">MGVAKTYCNWIGRIAVLQDKPLNLCNIEYHGNHDPDYLRTKPLQIANSVRKTITNRTASVTPSILATELMNGAKILSITDTTPKNQVQPTSTRFVPNFETILNALKYDKKLHNPSVLEYEKVCSLIDTYESEGTVISKQYGVKDAQNPKEQVVLLSIASTIMPTLLTKYPDFLALDSTGRCNGLNFPNTAFMVRSDEPYGRIAATFISDKETIPVIDLMFESEWFTKNLNDQWIRDQRFYQFRFVKHSRDQKEFDQQKITIMAAKVFQSAIGITNLVIAETVTSYFQTHWFGDWVDTWPDYKHNGCPMKTNMLLESYFKKDIVLHYRGRFTKSLHSSLEKISTSMRVDAGEIDR</sequence>
<name>A0A397UVH0_9GLOM</name>
<proteinExistence type="predicted"/>
<protein>
    <submittedName>
        <fullName evidence="1">Uncharacterized protein</fullName>
    </submittedName>
</protein>
<evidence type="ECO:0000313" key="2">
    <source>
        <dbReference type="Proteomes" id="UP000266673"/>
    </source>
</evidence>
<dbReference type="OrthoDB" id="2422246at2759"/>
<reference evidence="1 2" key="1">
    <citation type="submission" date="2018-06" db="EMBL/GenBank/DDBJ databases">
        <title>Comparative genomics reveals the genomic features of Rhizophagus irregularis, R. cerebriforme, R. diaphanum and Gigaspora rosea, and their symbiotic lifestyle signature.</title>
        <authorList>
            <person name="Morin E."/>
            <person name="San Clemente H."/>
            <person name="Chen E.C.H."/>
            <person name="De La Providencia I."/>
            <person name="Hainaut M."/>
            <person name="Kuo A."/>
            <person name="Kohler A."/>
            <person name="Murat C."/>
            <person name="Tang N."/>
            <person name="Roy S."/>
            <person name="Loubradou J."/>
            <person name="Henrissat B."/>
            <person name="Grigoriev I.V."/>
            <person name="Corradi N."/>
            <person name="Roux C."/>
            <person name="Martin F.M."/>
        </authorList>
    </citation>
    <scope>NUCLEOTIDE SEQUENCE [LARGE SCALE GENOMIC DNA]</scope>
    <source>
        <strain evidence="1 2">DAOM 194757</strain>
    </source>
</reference>
<keyword evidence="2" id="KW-1185">Reference proteome</keyword>
<comment type="caution">
    <text evidence="1">The sequence shown here is derived from an EMBL/GenBank/DDBJ whole genome shotgun (WGS) entry which is preliminary data.</text>
</comment>
<dbReference type="AlphaFoldDB" id="A0A397UVH0"/>
<accession>A0A397UVH0</accession>
<gene>
    <name evidence="1" type="ORF">C2G38_2042613</name>
</gene>
<organism evidence="1 2">
    <name type="scientific">Gigaspora rosea</name>
    <dbReference type="NCBI Taxonomy" id="44941"/>
    <lineage>
        <taxon>Eukaryota</taxon>
        <taxon>Fungi</taxon>
        <taxon>Fungi incertae sedis</taxon>
        <taxon>Mucoromycota</taxon>
        <taxon>Glomeromycotina</taxon>
        <taxon>Glomeromycetes</taxon>
        <taxon>Diversisporales</taxon>
        <taxon>Gigasporaceae</taxon>
        <taxon>Gigaspora</taxon>
    </lineage>
</organism>
<evidence type="ECO:0000313" key="1">
    <source>
        <dbReference type="EMBL" id="RIB11513.1"/>
    </source>
</evidence>